<evidence type="ECO:0000313" key="7">
    <source>
        <dbReference type="EMBL" id="AAW22492.1"/>
    </source>
</evidence>
<reference evidence="8 9" key="3">
    <citation type="submission" date="2019-04" db="EMBL/GenBank/DDBJ databases">
        <title>Genome Announcement to Ensure Probiotic Safety of Lactobacillus rhamnosus UBLR-58.</title>
        <authorList>
            <person name="Sulthana A."/>
            <person name="Lakshmi S.G."/>
            <person name="Madempudi R.S."/>
        </authorList>
    </citation>
    <scope>NUCLEOTIDE SEQUENCE [LARGE SCALE GENOMIC DNA]</scope>
    <source>
        <strain evidence="8 9">UBLR-58</strain>
    </source>
</reference>
<proteinExistence type="inferred from homology"/>
<accession>Q58Z06</accession>
<dbReference type="Proteomes" id="UP000307517">
    <property type="component" value="Unassembled WGS sequence"/>
</dbReference>
<evidence type="ECO:0000259" key="5">
    <source>
        <dbReference type="Pfam" id="PF00535"/>
    </source>
</evidence>
<evidence type="ECO:0000256" key="4">
    <source>
        <dbReference type="ARBA" id="ARBA00022679"/>
    </source>
</evidence>
<dbReference type="PANTHER" id="PTHR43179">
    <property type="entry name" value="RHAMNOSYLTRANSFERASE WBBL"/>
    <property type="match status" value="1"/>
</dbReference>
<evidence type="ECO:0000313" key="8">
    <source>
        <dbReference type="EMBL" id="THC79726.1"/>
    </source>
</evidence>
<dbReference type="InterPro" id="IPR029044">
    <property type="entry name" value="Nucleotide-diphossugar_trans"/>
</dbReference>
<evidence type="ECO:0000256" key="3">
    <source>
        <dbReference type="ARBA" id="ARBA00022676"/>
    </source>
</evidence>
<dbReference type="RefSeq" id="WP_015764595.1">
    <property type="nucleotide sequence ID" value="NZ_CABHIZ010000001.1"/>
</dbReference>
<dbReference type="Pfam" id="PF00535">
    <property type="entry name" value="Glycos_transf_2"/>
    <property type="match status" value="1"/>
</dbReference>
<sequence>MQNRNGAVCVVYKPNVSQLIKTIKHYDSFFDELVIVDNSGGNNIELTEQVKLIRNVTYIPLHANKGIGKAQNIGLAALSDQIATVCFFDQDSWASEKDLQTLFTLFSVKAKENYGMLALSVHQSSEKEVKVDDVDEVISSGSAVLKSVFDKLGGFDENLFIDFVDYEFCWRMRSSGYRIGVIEGTHLHHQIDSETIHNHTRSAPFRNYYVFRNAILLLKQNRVFTRKGYILGLMAKRVAFELLFNNNRMKRVRFIVKGINDGLKGKNGEMLG</sequence>
<dbReference type="EMBL" id="AY659976">
    <property type="protein sequence ID" value="AAW22438.1"/>
    <property type="molecule type" value="Genomic_DNA"/>
</dbReference>
<comment type="pathway">
    <text evidence="1">Cell wall biogenesis; cell wall polysaccharide biosynthesis.</text>
</comment>
<protein>
    <submittedName>
        <fullName evidence="8">Glycosyltransferase family 2 protein</fullName>
    </submittedName>
    <submittedName>
        <fullName evidence="7">WelH</fullName>
    </submittedName>
</protein>
<dbReference type="SUPFAM" id="SSF53448">
    <property type="entry name" value="Nucleotide-diphospho-sugar transferases"/>
    <property type="match status" value="1"/>
</dbReference>
<comment type="similarity">
    <text evidence="2">Belongs to the glycosyltransferase 2 family.</text>
</comment>
<dbReference type="EMBL" id="AY659979">
    <property type="protein sequence ID" value="AAW22492.1"/>
    <property type="molecule type" value="Genomic_DNA"/>
</dbReference>
<dbReference type="Gene3D" id="3.90.550.10">
    <property type="entry name" value="Spore Coat Polysaccharide Biosynthesis Protein SpsA, Chain A"/>
    <property type="match status" value="1"/>
</dbReference>
<dbReference type="InterPro" id="IPR001173">
    <property type="entry name" value="Glyco_trans_2-like"/>
</dbReference>
<keyword evidence="4" id="KW-0808">Transferase</keyword>
<gene>
    <name evidence="7" type="primary">welH</name>
    <name evidence="8" type="ORF">E6L36_04505</name>
</gene>
<reference evidence="7" key="1">
    <citation type="submission" date="2001-06" db="EMBL/GenBank/DDBJ databases">
        <authorList>
            <person name="Provencher C."/>
            <person name="Sirois S."/>
            <person name="Lapointe G."/>
            <person name="Roy D."/>
        </authorList>
    </citation>
    <scope>NUCLEOTIDE SEQUENCE</scope>
    <source>
        <strain evidence="6">ATCC 9595</strain>
        <strain evidence="7">RW-9595M</strain>
    </source>
</reference>
<evidence type="ECO:0000313" key="6">
    <source>
        <dbReference type="EMBL" id="AAW22438.1"/>
    </source>
</evidence>
<dbReference type="CAZy" id="GT2">
    <property type="family name" value="Glycosyltransferase Family 2"/>
</dbReference>
<dbReference type="CDD" id="cd02526">
    <property type="entry name" value="GT2_RfbF_like"/>
    <property type="match status" value="1"/>
</dbReference>
<dbReference type="GO" id="GO:0016757">
    <property type="term" value="F:glycosyltransferase activity"/>
    <property type="evidence" value="ECO:0007669"/>
    <property type="project" value="UniProtKB-KW"/>
</dbReference>
<name>Q58Z06_LACRH</name>
<evidence type="ECO:0000313" key="9">
    <source>
        <dbReference type="Proteomes" id="UP000307517"/>
    </source>
</evidence>
<organism evidence="7">
    <name type="scientific">Lacticaseibacillus rhamnosus</name>
    <name type="common">Lactobacillus rhamnosus</name>
    <dbReference type="NCBI Taxonomy" id="47715"/>
    <lineage>
        <taxon>Bacteria</taxon>
        <taxon>Bacillati</taxon>
        <taxon>Bacillota</taxon>
        <taxon>Bacilli</taxon>
        <taxon>Lactobacillales</taxon>
        <taxon>Lactobacillaceae</taxon>
        <taxon>Lacticaseibacillus</taxon>
    </lineage>
</organism>
<dbReference type="PANTHER" id="PTHR43179:SF12">
    <property type="entry name" value="GALACTOFURANOSYLTRANSFERASE GLFT2"/>
    <property type="match status" value="1"/>
</dbReference>
<feature type="domain" description="Glycosyltransferase 2-like" evidence="5">
    <location>
        <begin position="14"/>
        <end position="107"/>
    </location>
</feature>
<dbReference type="PATRIC" id="fig|47715.142.peg.896"/>
<evidence type="ECO:0000256" key="1">
    <source>
        <dbReference type="ARBA" id="ARBA00004776"/>
    </source>
</evidence>
<dbReference type="EMBL" id="SSHM01000001">
    <property type="protein sequence ID" value="THC79726.1"/>
    <property type="molecule type" value="Genomic_DNA"/>
</dbReference>
<evidence type="ECO:0000256" key="2">
    <source>
        <dbReference type="ARBA" id="ARBA00006739"/>
    </source>
</evidence>
<keyword evidence="3" id="KW-0328">Glycosyltransferase</keyword>
<dbReference type="AlphaFoldDB" id="Q58Z06"/>
<reference evidence="7" key="2">
    <citation type="journal article" date="2005" name="Microbiology">
        <title>Comparative analysis of the exopolysaccharide biosynthesis gene clusters from four strains of Lactobacillus rhamnosus.</title>
        <authorList>
            <person name="Peant B."/>
            <person name="Lapointe G."/>
            <person name="Gilbert C."/>
            <person name="Atlan D."/>
            <person name="Ward P."/>
            <person name="Roy D."/>
        </authorList>
    </citation>
    <scope>NUCLEOTIDE SEQUENCE</scope>
    <source>
        <strain evidence="6">ATCC 9595</strain>
        <strain evidence="7">RW-9595M</strain>
    </source>
</reference>